<dbReference type="InterPro" id="IPR000182">
    <property type="entry name" value="GNAT_dom"/>
</dbReference>
<dbReference type="EMBL" id="MCIA01000034">
    <property type="protein sequence ID" value="RKD28625.1"/>
    <property type="molecule type" value="Genomic_DNA"/>
</dbReference>
<keyword evidence="5" id="KW-1185">Reference proteome</keyword>
<protein>
    <submittedName>
        <fullName evidence="4">GNAT family N-acetyltransferase</fullName>
    </submittedName>
</protein>
<comment type="caution">
    <text evidence="4">The sequence shown here is derived from an EMBL/GenBank/DDBJ whole genome shotgun (WGS) entry which is preliminary data.</text>
</comment>
<reference evidence="4 5" key="1">
    <citation type="submission" date="2016-08" db="EMBL/GenBank/DDBJ databases">
        <title>A new outlook on sporulation: Clostridium algidixylanolyticum.</title>
        <authorList>
            <person name="Poppleton D.I."/>
            <person name="Gribaldo S."/>
        </authorList>
    </citation>
    <scope>NUCLEOTIDE SEQUENCE [LARGE SCALE GENOMIC DNA]</scope>
    <source>
        <strain evidence="4 5">SPL73</strain>
    </source>
</reference>
<proteinExistence type="predicted"/>
<dbReference type="SUPFAM" id="SSF55729">
    <property type="entry name" value="Acyl-CoA N-acyltransferases (Nat)"/>
    <property type="match status" value="1"/>
</dbReference>
<dbReference type="CDD" id="cd04301">
    <property type="entry name" value="NAT_SF"/>
    <property type="match status" value="1"/>
</dbReference>
<gene>
    <name evidence="4" type="ORF">BET01_10460</name>
</gene>
<dbReference type="GO" id="GO:0016747">
    <property type="term" value="F:acyltransferase activity, transferring groups other than amino-acyl groups"/>
    <property type="evidence" value="ECO:0007669"/>
    <property type="project" value="InterPro"/>
</dbReference>
<dbReference type="PROSITE" id="PS51186">
    <property type="entry name" value="GNAT"/>
    <property type="match status" value="1"/>
</dbReference>
<dbReference type="PANTHER" id="PTHR42919">
    <property type="entry name" value="N-ALPHA-ACETYLTRANSFERASE"/>
    <property type="match status" value="1"/>
</dbReference>
<dbReference type="Proteomes" id="UP000284277">
    <property type="component" value="Unassembled WGS sequence"/>
</dbReference>
<sequence length="172" mass="20218">MAISIKKINHENLDELKEIGIETFVDTFKSQNSPENIKNYIDKAFRTEKLKEELANEFSDFYFICYNNETAGYLKINTDDSQTERMGDEAFEIERIYIRTKYQRKKLGEHLIHKAFEVAKSLNKRCIWLGVWEENHNALAFYKRMGFIPSGAHSFSMGEEKQTDIIMIKTLV</sequence>
<dbReference type="PANTHER" id="PTHR42919:SF8">
    <property type="entry name" value="N-ALPHA-ACETYLTRANSFERASE 50"/>
    <property type="match status" value="1"/>
</dbReference>
<dbReference type="InterPro" id="IPR051556">
    <property type="entry name" value="N-term/lysine_N-AcTrnsfr"/>
</dbReference>
<dbReference type="AlphaFoldDB" id="A0A419STV0"/>
<evidence type="ECO:0000313" key="4">
    <source>
        <dbReference type="EMBL" id="RKD28625.1"/>
    </source>
</evidence>
<dbReference type="InterPro" id="IPR016181">
    <property type="entry name" value="Acyl_CoA_acyltransferase"/>
</dbReference>
<evidence type="ECO:0000256" key="2">
    <source>
        <dbReference type="ARBA" id="ARBA00023315"/>
    </source>
</evidence>
<evidence type="ECO:0000259" key="3">
    <source>
        <dbReference type="PROSITE" id="PS51186"/>
    </source>
</evidence>
<evidence type="ECO:0000313" key="5">
    <source>
        <dbReference type="Proteomes" id="UP000284277"/>
    </source>
</evidence>
<dbReference type="Pfam" id="PF00583">
    <property type="entry name" value="Acetyltransf_1"/>
    <property type="match status" value="1"/>
</dbReference>
<name>A0A419STV0_9FIRM</name>
<feature type="domain" description="N-acetyltransferase" evidence="3">
    <location>
        <begin position="3"/>
        <end position="172"/>
    </location>
</feature>
<accession>A0A419STV0</accession>
<keyword evidence="1 4" id="KW-0808">Transferase</keyword>
<dbReference type="Gene3D" id="3.40.630.30">
    <property type="match status" value="1"/>
</dbReference>
<evidence type="ECO:0000256" key="1">
    <source>
        <dbReference type="ARBA" id="ARBA00022679"/>
    </source>
</evidence>
<keyword evidence="2" id="KW-0012">Acyltransferase</keyword>
<dbReference type="RefSeq" id="WP_120198587.1">
    <property type="nucleotide sequence ID" value="NZ_MCIA01000034.1"/>
</dbReference>
<dbReference type="OrthoDB" id="9795206at2"/>
<organism evidence="4 5">
    <name type="scientific">Lacrimispora algidixylanolytica</name>
    <dbReference type="NCBI Taxonomy" id="94868"/>
    <lineage>
        <taxon>Bacteria</taxon>
        <taxon>Bacillati</taxon>
        <taxon>Bacillota</taxon>
        <taxon>Clostridia</taxon>
        <taxon>Lachnospirales</taxon>
        <taxon>Lachnospiraceae</taxon>
        <taxon>Lacrimispora</taxon>
    </lineage>
</organism>